<accession>A0ACC7LRN0</accession>
<evidence type="ECO:0000313" key="1">
    <source>
        <dbReference type="EMBL" id="MFH6604667.1"/>
    </source>
</evidence>
<evidence type="ECO:0000313" key="2">
    <source>
        <dbReference type="Proteomes" id="UP001595191"/>
    </source>
</evidence>
<organism evidence="1 2">
    <name type="scientific">Meishania litoralis</name>
    <dbReference type="NCBI Taxonomy" id="3434685"/>
    <lineage>
        <taxon>Bacteria</taxon>
        <taxon>Pseudomonadati</taxon>
        <taxon>Bacteroidota</taxon>
        <taxon>Flavobacteriia</taxon>
        <taxon>Flavobacteriales</taxon>
        <taxon>Flavobacteriaceae</taxon>
        <taxon>Meishania</taxon>
    </lineage>
</organism>
<sequence length="281" mass="32729">MEVHKPNRKELDHYITMMYVVGGGSNSRVRPYSEMSLPSGHPFIVFKHSGDFTIHNNILNKTIELPKMYFTGQQVSSANITSKDKFFEAFVICLRPTAVWHIFGIDVSTLEDEVMDLEIVIKNSQDLFGNLLRKDLKINQRIEIFENGLIEHLNDKKFESNIIDIAVDKILKAKGCVKIQDLASKLNISIRYFRKKFKEIVGVTPSVYTRIIRFNYLFSEMNSQNKNDFISLGAYYGYFDIAHFSRDFKKYCGHAPTKFHLDKFNFFKEVWIDDPLILKID</sequence>
<keyword evidence="2" id="KW-1185">Reference proteome</keyword>
<proteinExistence type="predicted"/>
<protein>
    <submittedName>
        <fullName evidence="1">AraC family transcriptional regulator</fullName>
    </submittedName>
</protein>
<dbReference type="EMBL" id="JBHFPV010000004">
    <property type="protein sequence ID" value="MFH6604667.1"/>
    <property type="molecule type" value="Genomic_DNA"/>
</dbReference>
<dbReference type="Proteomes" id="UP001595191">
    <property type="component" value="Unassembled WGS sequence"/>
</dbReference>
<reference evidence="1" key="1">
    <citation type="submission" date="2024-09" db="EMBL/GenBank/DDBJ databases">
        <authorList>
            <person name="Liu J."/>
        </authorList>
    </citation>
    <scope>NUCLEOTIDE SEQUENCE</scope>
    <source>
        <strain evidence="1">NBU2967</strain>
    </source>
</reference>
<gene>
    <name evidence="1" type="ORF">ACEZ3G_14355</name>
</gene>
<name>A0ACC7LRN0_9FLAO</name>
<comment type="caution">
    <text evidence="1">The sequence shown here is derived from an EMBL/GenBank/DDBJ whole genome shotgun (WGS) entry which is preliminary data.</text>
</comment>